<evidence type="ECO:0000313" key="3">
    <source>
        <dbReference type="Proteomes" id="UP000199608"/>
    </source>
</evidence>
<dbReference type="Gene3D" id="3.30.70.1320">
    <property type="entry name" value="Multidrug efflux transporter AcrB pore domain like"/>
    <property type="match status" value="1"/>
</dbReference>
<name>A0A1H2F801_9BACT</name>
<dbReference type="GO" id="GO:0042910">
    <property type="term" value="F:xenobiotic transmembrane transporter activity"/>
    <property type="evidence" value="ECO:0007669"/>
    <property type="project" value="TreeGrafter"/>
</dbReference>
<dbReference type="Gene3D" id="1.20.1640.10">
    <property type="entry name" value="Multidrug efflux transporter AcrB transmembrane domain"/>
    <property type="match status" value="2"/>
</dbReference>
<feature type="transmembrane region" description="Helical" evidence="1">
    <location>
        <begin position="920"/>
        <end position="942"/>
    </location>
</feature>
<dbReference type="PANTHER" id="PTHR32063">
    <property type="match status" value="1"/>
</dbReference>
<dbReference type="InterPro" id="IPR001036">
    <property type="entry name" value="Acrflvin-R"/>
</dbReference>
<dbReference type="GO" id="GO:0005886">
    <property type="term" value="C:plasma membrane"/>
    <property type="evidence" value="ECO:0007669"/>
    <property type="project" value="TreeGrafter"/>
</dbReference>
<feature type="transmembrane region" description="Helical" evidence="1">
    <location>
        <begin position="537"/>
        <end position="556"/>
    </location>
</feature>
<feature type="transmembrane region" description="Helical" evidence="1">
    <location>
        <begin position="395"/>
        <end position="416"/>
    </location>
</feature>
<dbReference type="Gene3D" id="3.30.2090.10">
    <property type="entry name" value="Multidrug efflux transporter AcrB TolC docking domain, DN and DC subdomains"/>
    <property type="match status" value="2"/>
</dbReference>
<feature type="transmembrane region" description="Helical" evidence="1">
    <location>
        <begin position="339"/>
        <end position="359"/>
    </location>
</feature>
<accession>A0A1H2F801</accession>
<evidence type="ECO:0000256" key="1">
    <source>
        <dbReference type="SAM" id="Phobius"/>
    </source>
</evidence>
<dbReference type="SUPFAM" id="SSF82714">
    <property type="entry name" value="Multidrug efflux transporter AcrB TolC docking domain, DN and DC subdomains"/>
    <property type="match status" value="2"/>
</dbReference>
<proteinExistence type="predicted"/>
<dbReference type="InterPro" id="IPR027463">
    <property type="entry name" value="AcrB_DN_DC_subdom"/>
</dbReference>
<gene>
    <name evidence="2" type="ORF">SAMN04487931_10412</name>
</gene>
<dbReference type="PRINTS" id="PR00702">
    <property type="entry name" value="ACRIFLAVINRP"/>
</dbReference>
<feature type="transmembrane region" description="Helical" evidence="1">
    <location>
        <begin position="864"/>
        <end position="884"/>
    </location>
</feature>
<dbReference type="PANTHER" id="PTHR32063:SF33">
    <property type="entry name" value="RND SUPERFAMILY EFFLUX PUMP PERMEASE COMPONENT"/>
    <property type="match status" value="1"/>
</dbReference>
<dbReference type="AlphaFoldDB" id="A0A1H2F801"/>
<dbReference type="Proteomes" id="UP000199608">
    <property type="component" value="Unassembled WGS sequence"/>
</dbReference>
<feature type="transmembrane region" description="Helical" evidence="1">
    <location>
        <begin position="365"/>
        <end position="383"/>
    </location>
</feature>
<keyword evidence="1" id="KW-0812">Transmembrane</keyword>
<dbReference type="Gene3D" id="3.30.70.1430">
    <property type="entry name" value="Multidrug efflux transporter AcrB pore domain"/>
    <property type="match status" value="2"/>
</dbReference>
<reference evidence="3" key="1">
    <citation type="submission" date="2016-10" db="EMBL/GenBank/DDBJ databases">
        <authorList>
            <person name="Varghese N."/>
            <person name="Submissions S."/>
        </authorList>
    </citation>
    <scope>NUCLEOTIDE SEQUENCE [LARGE SCALE GENOMIC DNA]</scope>
    <source>
        <strain evidence="3">DSM 3384</strain>
    </source>
</reference>
<keyword evidence="1" id="KW-1133">Transmembrane helix</keyword>
<feature type="transmembrane region" description="Helical" evidence="1">
    <location>
        <begin position="22"/>
        <end position="40"/>
    </location>
</feature>
<dbReference type="SUPFAM" id="SSF82866">
    <property type="entry name" value="Multidrug efflux transporter AcrB transmembrane domain"/>
    <property type="match status" value="2"/>
</dbReference>
<organism evidence="2 3">
    <name type="scientific">Desulfobacula phenolica</name>
    <dbReference type="NCBI Taxonomy" id="90732"/>
    <lineage>
        <taxon>Bacteria</taxon>
        <taxon>Pseudomonadati</taxon>
        <taxon>Thermodesulfobacteriota</taxon>
        <taxon>Desulfobacteria</taxon>
        <taxon>Desulfobacterales</taxon>
        <taxon>Desulfobacteraceae</taxon>
        <taxon>Desulfobacula</taxon>
    </lineage>
</organism>
<feature type="transmembrane region" description="Helical" evidence="1">
    <location>
        <begin position="890"/>
        <end position="913"/>
    </location>
</feature>
<keyword evidence="3" id="KW-1185">Reference proteome</keyword>
<dbReference type="EMBL" id="FNLL01000004">
    <property type="protein sequence ID" value="SDU03530.1"/>
    <property type="molecule type" value="Genomic_DNA"/>
</dbReference>
<dbReference type="Pfam" id="PF00873">
    <property type="entry name" value="ACR_tran"/>
    <property type="match status" value="1"/>
</dbReference>
<evidence type="ECO:0000313" key="2">
    <source>
        <dbReference type="EMBL" id="SDU03530.1"/>
    </source>
</evidence>
<feature type="transmembrane region" description="Helical" evidence="1">
    <location>
        <begin position="994"/>
        <end position="1020"/>
    </location>
</feature>
<sequence length="1042" mass="115383">MSHETDQQITKGPIAWMAGNSVAANLIMAVLLVGGLYMGFNIKQEVFPEFSLDLVNISVAYPGASPEEVENGILLAIEEAIQDLEGIDEITATASEGIASISVEAMEGTDINRLWQEIKSEVDRIETMPDEAEEPQVSIAARKREVLRLALYGDATETTMRALADQIRDELLMDEGITQVELDGVRDREIQVAVSAQTLRRYGITLQDVALTLSRASVELGGGSIKTLGGDILLRIRDRKDTARQYAQLPVITLEDGSRVLLEDIATVTEGFEASDNWASFNGKRAVIIEVYRVGDQTPTQVATAGKAVVERINDSLPDGVALTVLRDLSKIFAQRADLLLSNAYIGLGLVFFFLALFLEIRLAFWVSLGIPISFLGSFLFLAPTVFSINMVSMFAFIVTLGIVVDDAVVVGENIYFCRRQGMPVLDAAVKGTKAVAMPVVFSVITNMVAFVPLMFIPGFMGKAFKTIPFVVIAVFGVSLIESLYILPAHLGHNRRRPLFFPLNYLEKWQERFSMFFETFVKKYYGGFFFLLLDHRYTVIAFGIALLMTNAGFVSSGRMGMVMFPKVESDYAFCEAFLPYGTPVQTLKNVEQHLVQKAREVVEENGKQGLSTGIFSQVRDNRVRVRIYLTDPEERPLNTSQVTNIWRNKTGTIPGLENITFESDRGGPGSGKNLTVSLSHRNKNMLDRAGEYLAENLSGYPIVHDIDDGSAKGKKQFDITLTSAGKRMGLTSREVANQIRHAFQGVTALKNQRGRNEVTVRVWLPEEERMLESTFEELVLQAPQGEVLLRNAVETITGRAYTTIKRTNGRREISVTANVRPPSQAENVLRDMKKEILPDLLSKYPGLSYSFKGRQADIRESITALLKGLGIALLCIFALLAIPFKSYLQPFIIMFCIPFGIIGAIAGHIIMGYSLSVMSLFGLVAMSGVVVNDSLVLIDFANRRYLQGVPVLYAVQSAGIQRFRPILLTTLTTCGGLAPIIMETSRQARFLIPMAISLGFGILFATFITLIMVPCLYMILEDIKSIFESKEIQQEKISLMEE</sequence>
<keyword evidence="1" id="KW-0472">Membrane</keyword>
<dbReference type="Gene3D" id="3.30.70.1440">
    <property type="entry name" value="Multidrug efflux transporter AcrB pore domain"/>
    <property type="match status" value="1"/>
</dbReference>
<protein>
    <submittedName>
        <fullName evidence="2">Multidrug efflux pump subunit AcrB</fullName>
    </submittedName>
</protein>
<feature type="transmembrane region" description="Helical" evidence="1">
    <location>
        <begin position="436"/>
        <end position="456"/>
    </location>
</feature>
<dbReference type="RefSeq" id="WP_092232207.1">
    <property type="nucleotide sequence ID" value="NZ_FNLL01000004.1"/>
</dbReference>
<feature type="transmembrane region" description="Helical" evidence="1">
    <location>
        <begin position="468"/>
        <end position="487"/>
    </location>
</feature>
<dbReference type="SUPFAM" id="SSF82693">
    <property type="entry name" value="Multidrug efflux transporter AcrB pore domain, PN1, PN2, PC1 and PC2 subdomains"/>
    <property type="match status" value="2"/>
</dbReference>